<organism evidence="1 2">
    <name type="scientific">Levilactobacillus bambusae</name>
    <dbReference type="NCBI Taxonomy" id="2024736"/>
    <lineage>
        <taxon>Bacteria</taxon>
        <taxon>Bacillati</taxon>
        <taxon>Bacillota</taxon>
        <taxon>Bacilli</taxon>
        <taxon>Lactobacillales</taxon>
        <taxon>Lactobacillaceae</taxon>
        <taxon>Levilactobacillus</taxon>
    </lineage>
</organism>
<comment type="caution">
    <text evidence="1">The sequence shown here is derived from an EMBL/GenBank/DDBJ whole genome shotgun (WGS) entry which is preliminary data.</text>
</comment>
<sequence>MVYNVNVDVNRILKSISALRSVRSAYPDEITVFPMAVYQTRRSTYVRTGDNVETDTNWQIVIDIFIQEGSLTFIVDEVTDKFAQIGFEATVQQANQAGFNRAIITLIGVVDNTNNHVYQAH</sequence>
<dbReference type="EMBL" id="QCXQ01000001">
    <property type="protein sequence ID" value="PWG00957.1"/>
    <property type="molecule type" value="Genomic_DNA"/>
</dbReference>
<dbReference type="RefSeq" id="WP_109249670.1">
    <property type="nucleotide sequence ID" value="NZ_QCXQ01000001.1"/>
</dbReference>
<proteinExistence type="predicted"/>
<name>A0A2V1N141_9LACO</name>
<gene>
    <name evidence="1" type="ORF">DCM90_01915</name>
</gene>
<dbReference type="Proteomes" id="UP000245080">
    <property type="component" value="Unassembled WGS sequence"/>
</dbReference>
<evidence type="ECO:0000313" key="2">
    <source>
        <dbReference type="Proteomes" id="UP000245080"/>
    </source>
</evidence>
<dbReference type="AlphaFoldDB" id="A0A2V1N141"/>
<evidence type="ECO:0000313" key="1">
    <source>
        <dbReference type="EMBL" id="PWG00957.1"/>
    </source>
</evidence>
<keyword evidence="2" id="KW-1185">Reference proteome</keyword>
<accession>A0A2V1N141</accession>
<protein>
    <recommendedName>
        <fullName evidence="3">DUF3168 domain-containing protein</fullName>
    </recommendedName>
</protein>
<evidence type="ECO:0008006" key="3">
    <source>
        <dbReference type="Google" id="ProtNLM"/>
    </source>
</evidence>
<dbReference type="OrthoDB" id="2187559at2"/>
<reference evidence="1 2" key="1">
    <citation type="journal article" date="2018" name="Int. J. Syst. Evol. Microbiol.">
        <title>Lactobacillus bambusae sp. nov., isolated from a traditional fermented Ma-bamboo shoots of Taiwan.</title>
        <authorList>
            <person name="Wang L.-T."/>
        </authorList>
    </citation>
    <scope>NUCLEOTIDE SEQUENCE [LARGE SCALE GENOMIC DNA]</scope>
    <source>
        <strain evidence="1 2">BS-W1</strain>
    </source>
</reference>